<dbReference type="CDD" id="cd11614">
    <property type="entry name" value="SAF_CpaB_FlgA_like"/>
    <property type="match status" value="1"/>
</dbReference>
<reference evidence="2 3" key="1">
    <citation type="submission" date="2019-06" db="EMBL/GenBank/DDBJ databases">
        <title>Pseudomonas bimorpha sp. nov. isolated from bovine raw milk and skim milk concentrate.</title>
        <authorList>
            <person name="Hofmann K."/>
            <person name="Huptas C."/>
            <person name="Doll E."/>
            <person name="Scherer S."/>
            <person name="Wenning M."/>
        </authorList>
    </citation>
    <scope>NUCLEOTIDE SEQUENCE [LARGE SCALE GENOMIC DNA]</scope>
    <source>
        <strain evidence="2 3">DSM 108990</strain>
    </source>
</reference>
<dbReference type="InterPro" id="IPR013974">
    <property type="entry name" value="SAF"/>
</dbReference>
<name>A0A5C5PV77_9PSED</name>
<evidence type="ECO:0000313" key="3">
    <source>
        <dbReference type="Proteomes" id="UP000317901"/>
    </source>
</evidence>
<organism evidence="2 3">
    <name type="scientific">Pseudomonas saxonica</name>
    <dbReference type="NCBI Taxonomy" id="2600598"/>
    <lineage>
        <taxon>Bacteria</taxon>
        <taxon>Pseudomonadati</taxon>
        <taxon>Pseudomonadota</taxon>
        <taxon>Gammaproteobacteria</taxon>
        <taxon>Pseudomonadales</taxon>
        <taxon>Pseudomonadaceae</taxon>
        <taxon>Pseudomonas</taxon>
    </lineage>
</organism>
<accession>A0A5C5PV77</accession>
<proteinExistence type="predicted"/>
<dbReference type="Pfam" id="PF08666">
    <property type="entry name" value="SAF"/>
    <property type="match status" value="1"/>
</dbReference>
<dbReference type="NCBIfam" id="TIGR03177">
    <property type="entry name" value="pilus_cpaB"/>
    <property type="match status" value="1"/>
</dbReference>
<gene>
    <name evidence="2" type="primary">cpaB</name>
    <name evidence="2" type="ORF">FJD37_14910</name>
</gene>
<evidence type="ECO:0000259" key="1">
    <source>
        <dbReference type="SMART" id="SM00858"/>
    </source>
</evidence>
<dbReference type="Pfam" id="PF16976">
    <property type="entry name" value="RcpC"/>
    <property type="match status" value="1"/>
</dbReference>
<dbReference type="EMBL" id="VFIP01000028">
    <property type="protein sequence ID" value="TWR89023.1"/>
    <property type="molecule type" value="Genomic_DNA"/>
</dbReference>
<protein>
    <submittedName>
        <fullName evidence="2">Flp pilus assembly protein CpaB</fullName>
    </submittedName>
</protein>
<dbReference type="Gene3D" id="3.90.1210.10">
    <property type="entry name" value="Antifreeze-like/N-acetylneuraminic acid synthase C-terminal domain"/>
    <property type="match status" value="1"/>
</dbReference>
<sequence length="312" mass="33476">MNNRRSLMLAAVLFVGAIAAGYWGLVISRQQPIAQVPVTQVVEQGVANVEDQTRHPVVVLVRDVPPHVALTADDVTLEKLRTVPAGSLTAIDQAVGRTPWRALNAGTWVNEQSFEIGGPLSRMIRPDERALAVAIDEVSGAGGQLTPGDYVDILLFLRQDPANPQQSAQVVLPAVRVLSVGEELGLTSDGQLARQPLNAEEALKQAQNRAAARTAVLAVPEPLLNQMMLATQAGTLRLAVRSAEEQRLSKYWAGEKDASANLESAKRSLYQFNQLAMTSPPKAPVVSTANGVTRERGIEIIRGNQAAQQPAQ</sequence>
<evidence type="ECO:0000313" key="2">
    <source>
        <dbReference type="EMBL" id="TWR89023.1"/>
    </source>
</evidence>
<dbReference type="OrthoDB" id="146902at2"/>
<dbReference type="InterPro" id="IPR017592">
    <property type="entry name" value="Pilus_assmbl_Flp-typ_CpaB"/>
</dbReference>
<dbReference type="AlphaFoldDB" id="A0A5C5PV77"/>
<comment type="caution">
    <text evidence="2">The sequence shown here is derived from an EMBL/GenBank/DDBJ whole genome shotgun (WGS) entry which is preliminary data.</text>
</comment>
<dbReference type="SMART" id="SM00858">
    <property type="entry name" value="SAF"/>
    <property type="match status" value="1"/>
</dbReference>
<dbReference type="RefSeq" id="WP_146426551.1">
    <property type="nucleotide sequence ID" value="NZ_VFIP01000028.1"/>
</dbReference>
<feature type="domain" description="SAF" evidence="1">
    <location>
        <begin position="55"/>
        <end position="115"/>
    </location>
</feature>
<dbReference type="Proteomes" id="UP000317901">
    <property type="component" value="Unassembled WGS sequence"/>
</dbReference>
<dbReference type="InterPro" id="IPR031571">
    <property type="entry name" value="RcpC_dom"/>
</dbReference>